<evidence type="ECO:0000313" key="1">
    <source>
        <dbReference type="EMBL" id="SNX84603.1"/>
    </source>
</evidence>
<proteinExistence type="predicted"/>
<dbReference type="AlphaFoldDB" id="A0AAJ4XM02"/>
<gene>
    <name evidence="1" type="ORF">MEPE_03312</name>
</gene>
<keyword evidence="1" id="KW-0675">Receptor</keyword>
<organism evidence="1 2">
    <name type="scientific">Melanopsichium pennsylvanicum</name>
    <dbReference type="NCBI Taxonomy" id="63383"/>
    <lineage>
        <taxon>Eukaryota</taxon>
        <taxon>Fungi</taxon>
        <taxon>Dikarya</taxon>
        <taxon>Basidiomycota</taxon>
        <taxon>Ustilaginomycotina</taxon>
        <taxon>Ustilaginomycetes</taxon>
        <taxon>Ustilaginales</taxon>
        <taxon>Ustilaginaceae</taxon>
        <taxon>Melanopsichium</taxon>
    </lineage>
</organism>
<dbReference type="SUPFAM" id="SSF49785">
    <property type="entry name" value="Galactose-binding domain-like"/>
    <property type="match status" value="1"/>
</dbReference>
<dbReference type="EMBL" id="OAPG01000007">
    <property type="protein sequence ID" value="SNX84603.1"/>
    <property type="molecule type" value="Genomic_DNA"/>
</dbReference>
<name>A0AAJ4XM02_9BASI</name>
<dbReference type="Proteomes" id="UP001294444">
    <property type="component" value="Unassembled WGS sequence"/>
</dbReference>
<evidence type="ECO:0000313" key="2">
    <source>
        <dbReference type="Proteomes" id="UP001294444"/>
    </source>
</evidence>
<protein>
    <submittedName>
        <fullName evidence="1">Related to TR4 orphan receptor associated protein TRA16</fullName>
    </submittedName>
</protein>
<dbReference type="InterPro" id="IPR008979">
    <property type="entry name" value="Galactose-bd-like_sf"/>
</dbReference>
<keyword evidence="2" id="KW-1185">Reference proteome</keyword>
<accession>A0AAJ4XM02</accession>
<reference evidence="1" key="1">
    <citation type="submission" date="2023-10" db="EMBL/GenBank/DDBJ databases">
        <authorList>
            <person name="Guldener U."/>
        </authorList>
    </citation>
    <scope>NUCLEOTIDE SEQUENCE</scope>
    <source>
        <strain evidence="1">Mp4</strain>
    </source>
</reference>
<comment type="caution">
    <text evidence="1">The sequence shown here is derived from an EMBL/GenBank/DDBJ whole genome shotgun (WGS) entry which is preliminary data.</text>
</comment>
<sequence>MSAAPTLSAPAPPDDKELVNILTLGEVKVKVSSGTSKEAKNILTEDPESCWTSDNLAPNSDPCSSRYLISFKLAQTIRISALHSISLTFAGGFSPMSLNVLGSEQDGKTWFAIGDDEVLHPKDTNAKQYFDVHNLVQTDTRFAGWLRFQFNGSTDDYGRITVYGTQIFAILT</sequence>